<dbReference type="EMBL" id="JAGFBR010000011">
    <property type="protein sequence ID" value="KAH0459303.1"/>
    <property type="molecule type" value="Genomic_DNA"/>
</dbReference>
<reference evidence="1 2" key="1">
    <citation type="journal article" date="2021" name="Hortic Res">
        <title>Chromosome-scale assembly of the Dendrobium chrysotoxum genome enhances the understanding of orchid evolution.</title>
        <authorList>
            <person name="Zhang Y."/>
            <person name="Zhang G.Q."/>
            <person name="Zhang D."/>
            <person name="Liu X.D."/>
            <person name="Xu X.Y."/>
            <person name="Sun W.H."/>
            <person name="Yu X."/>
            <person name="Zhu X."/>
            <person name="Wang Z.W."/>
            <person name="Zhao X."/>
            <person name="Zhong W.Y."/>
            <person name="Chen H."/>
            <person name="Yin W.L."/>
            <person name="Huang T."/>
            <person name="Niu S.C."/>
            <person name="Liu Z.J."/>
        </authorList>
    </citation>
    <scope>NUCLEOTIDE SEQUENCE [LARGE SCALE GENOMIC DNA]</scope>
    <source>
        <strain evidence="1">Lindl</strain>
    </source>
</reference>
<organism evidence="1 2">
    <name type="scientific">Dendrobium chrysotoxum</name>
    <name type="common">Orchid</name>
    <dbReference type="NCBI Taxonomy" id="161865"/>
    <lineage>
        <taxon>Eukaryota</taxon>
        <taxon>Viridiplantae</taxon>
        <taxon>Streptophyta</taxon>
        <taxon>Embryophyta</taxon>
        <taxon>Tracheophyta</taxon>
        <taxon>Spermatophyta</taxon>
        <taxon>Magnoliopsida</taxon>
        <taxon>Liliopsida</taxon>
        <taxon>Asparagales</taxon>
        <taxon>Orchidaceae</taxon>
        <taxon>Epidendroideae</taxon>
        <taxon>Malaxideae</taxon>
        <taxon>Dendrobiinae</taxon>
        <taxon>Dendrobium</taxon>
    </lineage>
</organism>
<sequence>MTWLGEYMYRIWPMLTQVEMPNVIRRPTRIRHVTHSLGTAARHCSIPLLNTIDMTALDSSLDIELRPTST</sequence>
<name>A0AAV7GUI9_DENCH</name>
<gene>
    <name evidence="1" type="ORF">IEQ34_012117</name>
</gene>
<keyword evidence="2" id="KW-1185">Reference proteome</keyword>
<accession>A0AAV7GUI9</accession>
<protein>
    <submittedName>
        <fullName evidence="1">Uncharacterized protein</fullName>
    </submittedName>
</protein>
<proteinExistence type="predicted"/>
<evidence type="ECO:0000313" key="2">
    <source>
        <dbReference type="Proteomes" id="UP000775213"/>
    </source>
</evidence>
<evidence type="ECO:0000313" key="1">
    <source>
        <dbReference type="EMBL" id="KAH0459303.1"/>
    </source>
</evidence>
<dbReference type="AlphaFoldDB" id="A0AAV7GUI9"/>
<comment type="caution">
    <text evidence="1">The sequence shown here is derived from an EMBL/GenBank/DDBJ whole genome shotgun (WGS) entry which is preliminary data.</text>
</comment>
<dbReference type="Proteomes" id="UP000775213">
    <property type="component" value="Unassembled WGS sequence"/>
</dbReference>